<proteinExistence type="predicted"/>
<evidence type="ECO:0000313" key="1">
    <source>
        <dbReference type="EMBL" id="MBA4632329.1"/>
    </source>
</evidence>
<dbReference type="AlphaFoldDB" id="A0A7C9D9Y6"/>
<protein>
    <submittedName>
        <fullName evidence="1">Uncharacterized protein</fullName>
    </submittedName>
</protein>
<name>A0A7C9D9Y6_OPUST</name>
<reference evidence="1" key="1">
    <citation type="journal article" date="2013" name="J. Plant Res.">
        <title>Effect of fungi and light on seed germination of three Opuntia species from semiarid lands of central Mexico.</title>
        <authorList>
            <person name="Delgado-Sanchez P."/>
            <person name="Jimenez-Bremont J.F."/>
            <person name="Guerrero-Gonzalez Mde L."/>
            <person name="Flores J."/>
        </authorList>
    </citation>
    <scope>NUCLEOTIDE SEQUENCE</scope>
    <source>
        <tissue evidence="1">Cladode</tissue>
    </source>
</reference>
<sequence length="104" mass="11891">MGTSSQAPYVGASFQAPHCLRIEISGCWLSINVKIMILCDIHQHVLDINMKLLVSFVKHLVKNDNLFLHSKNISLSPTWFLYLCVEDYAITEVQNLYLGVWHDT</sequence>
<organism evidence="1">
    <name type="scientific">Opuntia streptacantha</name>
    <name type="common">Prickly pear cactus</name>
    <name type="synonym">Opuntia cardona</name>
    <dbReference type="NCBI Taxonomy" id="393608"/>
    <lineage>
        <taxon>Eukaryota</taxon>
        <taxon>Viridiplantae</taxon>
        <taxon>Streptophyta</taxon>
        <taxon>Embryophyta</taxon>
        <taxon>Tracheophyta</taxon>
        <taxon>Spermatophyta</taxon>
        <taxon>Magnoliopsida</taxon>
        <taxon>eudicotyledons</taxon>
        <taxon>Gunneridae</taxon>
        <taxon>Pentapetalae</taxon>
        <taxon>Caryophyllales</taxon>
        <taxon>Cactineae</taxon>
        <taxon>Cactaceae</taxon>
        <taxon>Opuntioideae</taxon>
        <taxon>Opuntia</taxon>
    </lineage>
</organism>
<dbReference type="EMBL" id="GISG01082017">
    <property type="protein sequence ID" value="MBA4632329.1"/>
    <property type="molecule type" value="Transcribed_RNA"/>
</dbReference>
<accession>A0A7C9D9Y6</accession>
<reference evidence="1" key="2">
    <citation type="submission" date="2020-07" db="EMBL/GenBank/DDBJ databases">
        <authorList>
            <person name="Vera ALvarez R."/>
            <person name="Arias-Moreno D.M."/>
            <person name="Jimenez-Jacinto V."/>
            <person name="Jimenez-Bremont J.F."/>
            <person name="Swaminathan K."/>
            <person name="Moose S.P."/>
            <person name="Guerrero-Gonzalez M.L."/>
            <person name="Marino-Ramirez L."/>
            <person name="Landsman D."/>
            <person name="Rodriguez-Kessler M."/>
            <person name="Delgado-Sanchez P."/>
        </authorList>
    </citation>
    <scope>NUCLEOTIDE SEQUENCE</scope>
    <source>
        <tissue evidence="1">Cladode</tissue>
    </source>
</reference>